<dbReference type="AlphaFoldDB" id="A0A238WMQ8"/>
<gene>
    <name evidence="3" type="ORF">SAMN06265355_10358</name>
</gene>
<dbReference type="InterPro" id="IPR018959">
    <property type="entry name" value="DUF1989"/>
</dbReference>
<evidence type="ECO:0000313" key="3">
    <source>
        <dbReference type="EMBL" id="SNR47661.1"/>
    </source>
</evidence>
<feature type="domain" description="DUF1989" evidence="2">
    <location>
        <begin position="43"/>
        <end position="215"/>
    </location>
</feature>
<evidence type="ECO:0000259" key="2">
    <source>
        <dbReference type="Pfam" id="PF09347"/>
    </source>
</evidence>
<dbReference type="OrthoDB" id="9792415at2"/>
<reference evidence="4" key="1">
    <citation type="submission" date="2017-06" db="EMBL/GenBank/DDBJ databases">
        <authorList>
            <person name="Varghese N."/>
            <person name="Submissions S."/>
        </authorList>
    </citation>
    <scope>NUCLEOTIDE SEQUENCE [LARGE SCALE GENOMIC DNA]</scope>
    <source>
        <strain evidence="4">DSM 44485</strain>
    </source>
</reference>
<dbReference type="PANTHER" id="PTHR31527:SF0">
    <property type="entry name" value="RE64534P"/>
    <property type="match status" value="1"/>
</dbReference>
<organism evidence="3 4">
    <name type="scientific">Actinomadura mexicana</name>
    <dbReference type="NCBI Taxonomy" id="134959"/>
    <lineage>
        <taxon>Bacteria</taxon>
        <taxon>Bacillati</taxon>
        <taxon>Actinomycetota</taxon>
        <taxon>Actinomycetes</taxon>
        <taxon>Streptosporangiales</taxon>
        <taxon>Thermomonosporaceae</taxon>
        <taxon>Actinomadura</taxon>
    </lineage>
</organism>
<accession>A0A238WMQ8</accession>
<sequence length="282" mass="31116">MTTTQRPEPIYPTGILPSRYTDTAMYEAIGEATDRRTLVEEFTLPIRTGKAWRVEAGQVCRVSTPEGPQVGDFNFWNAGNPRERFWAARTRQIQGTHVTTGDRLWSCLPYLRPMLTITGDSVAYGVDEYGGGCHDLLGSRCDPHMKKLLTGVDVDDHCHTNLVSAVEPFGLDEMDVHDVLNVFQLTGLVDGKYYTAASPAKAGDHIEFLAEIPLLCALSNCRGGDLSQPRWGPGAQDTTEHCRPLHIEIFDLDPSLLDGWTMPEPSSYGGPQGHGTTRTRTP</sequence>
<feature type="region of interest" description="Disordered" evidence="1">
    <location>
        <begin position="261"/>
        <end position="282"/>
    </location>
</feature>
<dbReference type="EMBL" id="FZNP01000003">
    <property type="protein sequence ID" value="SNR47661.1"/>
    <property type="molecule type" value="Genomic_DNA"/>
</dbReference>
<keyword evidence="4" id="KW-1185">Reference proteome</keyword>
<dbReference type="PANTHER" id="PTHR31527">
    <property type="entry name" value="RE64534P"/>
    <property type="match status" value="1"/>
</dbReference>
<protein>
    <recommendedName>
        <fullName evidence="2">DUF1989 domain-containing protein</fullName>
    </recommendedName>
</protein>
<dbReference type="Pfam" id="PF09347">
    <property type="entry name" value="DUF1989"/>
    <property type="match status" value="1"/>
</dbReference>
<evidence type="ECO:0000313" key="4">
    <source>
        <dbReference type="Proteomes" id="UP000198420"/>
    </source>
</evidence>
<evidence type="ECO:0000256" key="1">
    <source>
        <dbReference type="SAM" id="MobiDB-lite"/>
    </source>
</evidence>
<name>A0A238WMQ8_9ACTN</name>
<dbReference type="Proteomes" id="UP000198420">
    <property type="component" value="Unassembled WGS sequence"/>
</dbReference>
<proteinExistence type="predicted"/>
<dbReference type="RefSeq" id="WP_089311165.1">
    <property type="nucleotide sequence ID" value="NZ_FZNP01000003.1"/>
</dbReference>